<accession>A0ABV1NWW7</accession>
<sequence>MSLETTTPASPTDVEPDEALEDDRDETETPAPEETSEPEAPAEPVTAAEGEDVWVAAARPVLTEVAGTYHGLITHTEFAGRLQADTGVRTRSNPSNWIGRVLARVAAEVHAAGEPPLTALVVHGVHGTVGESYDEVLRLQDADPISDPLAREKHAALARMECYRWADATLPADGGNAALSPRYDMVVTRERKKNREEAQPDICPTCFMAIPPTGECDNCA</sequence>
<reference evidence="2 3" key="1">
    <citation type="submission" date="2024-02" db="EMBL/GenBank/DDBJ databases">
        <title>Full genome sequence of Nocardioides kribbensis.</title>
        <authorList>
            <person name="Poletto B.L."/>
            <person name="Silva G."/>
            <person name="Galante D."/>
            <person name="Campos K.R."/>
            <person name="Santos M.B.N."/>
            <person name="Sacchi C.T."/>
        </authorList>
    </citation>
    <scope>NUCLEOTIDE SEQUENCE [LARGE SCALE GENOMIC DNA]</scope>
    <source>
        <strain evidence="2 3">O4R</strain>
    </source>
</reference>
<feature type="compositionally biased region" description="Acidic residues" evidence="1">
    <location>
        <begin position="14"/>
        <end position="28"/>
    </location>
</feature>
<name>A0ABV1NWW7_9ACTN</name>
<protein>
    <submittedName>
        <fullName evidence="2">Uncharacterized protein</fullName>
    </submittedName>
</protein>
<evidence type="ECO:0000313" key="3">
    <source>
        <dbReference type="Proteomes" id="UP001482520"/>
    </source>
</evidence>
<dbReference type="RefSeq" id="WP_349804177.1">
    <property type="nucleotide sequence ID" value="NZ_JBEGDP010000005.1"/>
</dbReference>
<feature type="compositionally biased region" description="Low complexity" evidence="1">
    <location>
        <begin position="29"/>
        <end position="47"/>
    </location>
</feature>
<feature type="compositionally biased region" description="Polar residues" evidence="1">
    <location>
        <begin position="1"/>
        <end position="10"/>
    </location>
</feature>
<evidence type="ECO:0000256" key="1">
    <source>
        <dbReference type="SAM" id="MobiDB-lite"/>
    </source>
</evidence>
<comment type="caution">
    <text evidence="2">The sequence shown here is derived from an EMBL/GenBank/DDBJ whole genome shotgun (WGS) entry which is preliminary data.</text>
</comment>
<dbReference type="EMBL" id="JBEGDP010000005">
    <property type="protein sequence ID" value="MEQ7846957.1"/>
    <property type="molecule type" value="Genomic_DNA"/>
</dbReference>
<feature type="region of interest" description="Disordered" evidence="1">
    <location>
        <begin position="1"/>
        <end position="47"/>
    </location>
</feature>
<organism evidence="2 3">
    <name type="scientific">Nocardioides kribbensis</name>
    <dbReference type="NCBI Taxonomy" id="305517"/>
    <lineage>
        <taxon>Bacteria</taxon>
        <taxon>Bacillati</taxon>
        <taxon>Actinomycetota</taxon>
        <taxon>Actinomycetes</taxon>
        <taxon>Propionibacteriales</taxon>
        <taxon>Nocardioidaceae</taxon>
        <taxon>Nocardioides</taxon>
    </lineage>
</organism>
<dbReference type="Proteomes" id="UP001482520">
    <property type="component" value="Unassembled WGS sequence"/>
</dbReference>
<gene>
    <name evidence="2" type="ORF">V6R90_06670</name>
</gene>
<keyword evidence="3" id="KW-1185">Reference proteome</keyword>
<evidence type="ECO:0000313" key="2">
    <source>
        <dbReference type="EMBL" id="MEQ7846957.1"/>
    </source>
</evidence>
<proteinExistence type="predicted"/>